<dbReference type="CDD" id="cd05403">
    <property type="entry name" value="NT_KNTase_like"/>
    <property type="match status" value="1"/>
</dbReference>
<keyword evidence="7" id="KW-0067">ATP-binding</keyword>
<keyword evidence="2" id="KW-1277">Toxin-antitoxin system</keyword>
<evidence type="ECO:0000259" key="10">
    <source>
        <dbReference type="Pfam" id="PF01909"/>
    </source>
</evidence>
<evidence type="ECO:0000256" key="7">
    <source>
        <dbReference type="ARBA" id="ARBA00022840"/>
    </source>
</evidence>
<dbReference type="InterPro" id="IPR052038">
    <property type="entry name" value="Type-VII_TA_antitoxin"/>
</dbReference>
<keyword evidence="4" id="KW-0548">Nucleotidyltransferase</keyword>
<proteinExistence type="inferred from homology"/>
<gene>
    <name evidence="11" type="ORF">AsFPU1_2943</name>
</gene>
<comment type="caution">
    <text evidence="11">The sequence shown here is derived from an EMBL/GenBank/DDBJ whole genome shotgun (WGS) entry which is preliminary data.</text>
</comment>
<dbReference type="GO" id="GO:0046872">
    <property type="term" value="F:metal ion binding"/>
    <property type="evidence" value="ECO:0007669"/>
    <property type="project" value="UniProtKB-KW"/>
</dbReference>
<evidence type="ECO:0000313" key="12">
    <source>
        <dbReference type="Proteomes" id="UP000287247"/>
    </source>
</evidence>
<dbReference type="AlphaFoldDB" id="A0A401IJU9"/>
<dbReference type="OrthoDB" id="560823at2"/>
<keyword evidence="5" id="KW-0479">Metal-binding</keyword>
<reference evidence="12" key="1">
    <citation type="submission" date="2017-05" db="EMBL/GenBank/DDBJ databases">
        <title>Physiological properties and genetic analysis related to exopolysaccharide production of fresh-water unicellular cyanobacterium Aphanothece sacrum, Suizenji Nori, that has been cultured as a food source in Japan.</title>
        <authorList>
            <person name="Kanesaki Y."/>
            <person name="Yoshikawa S."/>
            <person name="Ohki K."/>
        </authorList>
    </citation>
    <scope>NUCLEOTIDE SEQUENCE [LARGE SCALE GENOMIC DNA]</scope>
    <source>
        <strain evidence="12">FPU1</strain>
    </source>
</reference>
<evidence type="ECO:0000256" key="3">
    <source>
        <dbReference type="ARBA" id="ARBA00022679"/>
    </source>
</evidence>
<keyword evidence="12" id="KW-1185">Reference proteome</keyword>
<keyword evidence="6" id="KW-0547">Nucleotide-binding</keyword>
<keyword evidence="8" id="KW-0460">Magnesium</keyword>
<dbReference type="PANTHER" id="PTHR33571:SF12">
    <property type="entry name" value="BSL3053 PROTEIN"/>
    <property type="match status" value="1"/>
</dbReference>
<evidence type="ECO:0000256" key="1">
    <source>
        <dbReference type="ARBA" id="ARBA00001946"/>
    </source>
</evidence>
<dbReference type="Gene3D" id="3.30.460.10">
    <property type="entry name" value="Beta Polymerase, domain 2"/>
    <property type="match status" value="1"/>
</dbReference>
<dbReference type="InterPro" id="IPR002934">
    <property type="entry name" value="Polymerase_NTP_transf_dom"/>
</dbReference>
<keyword evidence="3" id="KW-0808">Transferase</keyword>
<dbReference type="GO" id="GO:0005524">
    <property type="term" value="F:ATP binding"/>
    <property type="evidence" value="ECO:0007669"/>
    <property type="project" value="UniProtKB-KW"/>
</dbReference>
<organism evidence="11 12">
    <name type="scientific">Aphanothece sacrum FPU1</name>
    <dbReference type="NCBI Taxonomy" id="1920663"/>
    <lineage>
        <taxon>Bacteria</taxon>
        <taxon>Bacillati</taxon>
        <taxon>Cyanobacteriota</taxon>
        <taxon>Cyanophyceae</taxon>
        <taxon>Oscillatoriophycideae</taxon>
        <taxon>Chroococcales</taxon>
        <taxon>Aphanothecaceae</taxon>
        <taxon>Aphanothece</taxon>
    </lineage>
</organism>
<sequence>MNNSPIVNLPIFIDRQKIKEFCQHHHICKLSLFGSVLREDFTQESDVDFLVIFAKDKIPGYIRLAGMELELSELIKRKADLRTPAELSRYFRDKVEQEALTIYVKN</sequence>
<evidence type="ECO:0000256" key="5">
    <source>
        <dbReference type="ARBA" id="ARBA00022723"/>
    </source>
</evidence>
<dbReference type="RefSeq" id="WP_124976965.1">
    <property type="nucleotide sequence ID" value="NZ_BDQK01000013.1"/>
</dbReference>
<dbReference type="EMBL" id="BDQK01000013">
    <property type="protein sequence ID" value="GBF81529.1"/>
    <property type="molecule type" value="Genomic_DNA"/>
</dbReference>
<dbReference type="InterPro" id="IPR043519">
    <property type="entry name" value="NT_sf"/>
</dbReference>
<protein>
    <submittedName>
        <fullName evidence="11">DNA polymerase beta domain protein region</fullName>
    </submittedName>
</protein>
<evidence type="ECO:0000256" key="4">
    <source>
        <dbReference type="ARBA" id="ARBA00022695"/>
    </source>
</evidence>
<evidence type="ECO:0000256" key="2">
    <source>
        <dbReference type="ARBA" id="ARBA00022649"/>
    </source>
</evidence>
<dbReference type="SUPFAM" id="SSF81301">
    <property type="entry name" value="Nucleotidyltransferase"/>
    <property type="match status" value="1"/>
</dbReference>
<evidence type="ECO:0000256" key="8">
    <source>
        <dbReference type="ARBA" id="ARBA00022842"/>
    </source>
</evidence>
<comment type="cofactor">
    <cofactor evidence="1">
        <name>Mg(2+)</name>
        <dbReference type="ChEBI" id="CHEBI:18420"/>
    </cofactor>
</comment>
<name>A0A401IJU9_APHSA</name>
<evidence type="ECO:0000313" key="11">
    <source>
        <dbReference type="EMBL" id="GBF81529.1"/>
    </source>
</evidence>
<dbReference type="Proteomes" id="UP000287247">
    <property type="component" value="Unassembled WGS sequence"/>
</dbReference>
<dbReference type="Pfam" id="PF01909">
    <property type="entry name" value="NTP_transf_2"/>
    <property type="match status" value="1"/>
</dbReference>
<feature type="domain" description="Polymerase nucleotidyl transferase" evidence="10">
    <location>
        <begin position="17"/>
        <end position="99"/>
    </location>
</feature>
<accession>A0A401IJU9</accession>
<comment type="similarity">
    <text evidence="9">Belongs to the MntA antitoxin family.</text>
</comment>
<dbReference type="GO" id="GO:0016779">
    <property type="term" value="F:nucleotidyltransferase activity"/>
    <property type="evidence" value="ECO:0007669"/>
    <property type="project" value="UniProtKB-KW"/>
</dbReference>
<dbReference type="PANTHER" id="PTHR33571">
    <property type="entry name" value="SSL8005 PROTEIN"/>
    <property type="match status" value="1"/>
</dbReference>
<evidence type="ECO:0000256" key="6">
    <source>
        <dbReference type="ARBA" id="ARBA00022741"/>
    </source>
</evidence>
<evidence type="ECO:0000256" key="9">
    <source>
        <dbReference type="ARBA" id="ARBA00038276"/>
    </source>
</evidence>